<evidence type="ECO:0000313" key="14">
    <source>
        <dbReference type="EMBL" id="GAO49823.1"/>
    </source>
</evidence>
<evidence type="ECO:0000256" key="4">
    <source>
        <dbReference type="ARBA" id="ARBA00022555"/>
    </source>
</evidence>
<keyword evidence="5" id="KW-0808">Transferase</keyword>
<dbReference type="OrthoDB" id="3685at2759"/>
<keyword evidence="7" id="KW-0547">Nucleotide-binding</keyword>
<dbReference type="Gene3D" id="3.40.50.620">
    <property type="entry name" value="HUPs"/>
    <property type="match status" value="1"/>
</dbReference>
<comment type="function">
    <text evidence="1">Catalyzes the 2-thiolation of uridine at the wobble position (U34) of mitochondrial tRNA(Lys), tRNA(Glu) and tRNA(Gln). Required for the formation of 5-taurinomethyl-2-thiouridine (tm5s2U) of mitochondrial tRNA(Lys), tRNA(Glu), and tRNA(Gln) at the wobble position. ATP is required to activate the C2 atom of the wobble base.</text>
</comment>
<dbReference type="InterPro" id="IPR046884">
    <property type="entry name" value="MnmA-like_central"/>
</dbReference>
<dbReference type="OMA" id="LFMRNWN"/>
<dbReference type="NCBIfam" id="TIGR00420">
    <property type="entry name" value="trmU"/>
    <property type="match status" value="1"/>
</dbReference>
<evidence type="ECO:0000256" key="11">
    <source>
        <dbReference type="ARBA" id="ARBA00049564"/>
    </source>
</evidence>
<evidence type="ECO:0000259" key="12">
    <source>
        <dbReference type="Pfam" id="PF20258"/>
    </source>
</evidence>
<dbReference type="GO" id="GO:0002143">
    <property type="term" value="P:tRNA wobble position uridine thiolation"/>
    <property type="evidence" value="ECO:0007669"/>
    <property type="project" value="TreeGrafter"/>
</dbReference>
<keyword evidence="8" id="KW-0067">ATP-binding</keyword>
<dbReference type="GO" id="GO:0005739">
    <property type="term" value="C:mitochondrion"/>
    <property type="evidence" value="ECO:0007669"/>
    <property type="project" value="TreeGrafter"/>
</dbReference>
<accession>A0A0E9NJ26</accession>
<evidence type="ECO:0000256" key="8">
    <source>
        <dbReference type="ARBA" id="ARBA00022840"/>
    </source>
</evidence>
<comment type="similarity">
    <text evidence="2">Belongs to the MnmA/TRMU family.</text>
</comment>
<dbReference type="InterPro" id="IPR046885">
    <property type="entry name" value="MnmA-like_C"/>
</dbReference>
<evidence type="ECO:0000256" key="2">
    <source>
        <dbReference type="ARBA" id="ARBA00006191"/>
    </source>
</evidence>
<dbReference type="Proteomes" id="UP000033140">
    <property type="component" value="Unassembled WGS sequence"/>
</dbReference>
<dbReference type="GO" id="GO:0016783">
    <property type="term" value="F:sulfurtransferase activity"/>
    <property type="evidence" value="ECO:0007669"/>
    <property type="project" value="InterPro"/>
</dbReference>
<dbReference type="NCBIfam" id="NF001138">
    <property type="entry name" value="PRK00143.1"/>
    <property type="match status" value="1"/>
</dbReference>
<dbReference type="Pfam" id="PF20259">
    <property type="entry name" value="tRNA_Me_trans_M"/>
    <property type="match status" value="1"/>
</dbReference>
<reference evidence="14 15" key="2">
    <citation type="journal article" date="2014" name="J. Gen. Appl. Microbiol.">
        <title>The early diverging ascomycetous budding yeast Saitoella complicata has three histone deacetylases belonging to the Clr6, Hos2, and Rpd3 lineages.</title>
        <authorList>
            <person name="Nishida H."/>
            <person name="Matsumoto T."/>
            <person name="Kondo S."/>
            <person name="Hamamoto M."/>
            <person name="Yoshikawa H."/>
        </authorList>
    </citation>
    <scope>NUCLEOTIDE SEQUENCE [LARGE SCALE GENOMIC DNA]</scope>
    <source>
        <strain evidence="14 15">NRRL Y-17804</strain>
    </source>
</reference>
<dbReference type="EC" id="2.8.1.14" evidence="3"/>
<feature type="domain" description="tRNA-specific 2-thiouridylase MnmA-like C-terminal" evidence="12">
    <location>
        <begin position="365"/>
        <end position="448"/>
    </location>
</feature>
<dbReference type="InterPro" id="IPR023382">
    <property type="entry name" value="MnmA-like_central_sf"/>
</dbReference>
<dbReference type="AlphaFoldDB" id="A0A0E9NJ26"/>
<dbReference type="STRING" id="698492.A0A0E9NJ26"/>
<feature type="domain" description="tRNA-specific 2-thiouridylase MnmA-like central" evidence="13">
    <location>
        <begin position="287"/>
        <end position="354"/>
    </location>
</feature>
<evidence type="ECO:0000256" key="6">
    <source>
        <dbReference type="ARBA" id="ARBA00022694"/>
    </source>
</evidence>
<reference evidence="14 15" key="3">
    <citation type="journal article" date="2015" name="Genome Announc.">
        <title>Draft Genome Sequence of the Archiascomycetous Yeast Saitoella complicata.</title>
        <authorList>
            <person name="Yamauchi K."/>
            <person name="Kondo S."/>
            <person name="Hamamoto M."/>
            <person name="Takahashi Y."/>
            <person name="Ogura Y."/>
            <person name="Hayashi T."/>
            <person name="Nishida H."/>
        </authorList>
    </citation>
    <scope>NUCLEOTIDE SEQUENCE [LARGE SCALE GENOMIC DNA]</scope>
    <source>
        <strain evidence="14 15">NRRL Y-17804</strain>
    </source>
</reference>
<keyword evidence="9" id="KW-0694">RNA-binding</keyword>
<dbReference type="RefSeq" id="XP_019026036.1">
    <property type="nucleotide sequence ID" value="XM_019167334.1"/>
</dbReference>
<comment type="caution">
    <text evidence="14">The sequence shown here is derived from an EMBL/GenBank/DDBJ whole genome shotgun (WGS) entry which is preliminary data.</text>
</comment>
<keyword evidence="4" id="KW-0820">tRNA-binding</keyword>
<evidence type="ECO:0000313" key="15">
    <source>
        <dbReference type="Proteomes" id="UP000033140"/>
    </source>
</evidence>
<organism evidence="14 15">
    <name type="scientific">Saitoella complicata (strain BCRC 22490 / CBS 7301 / JCM 7358 / NBRC 10748 / NRRL Y-17804)</name>
    <dbReference type="NCBI Taxonomy" id="698492"/>
    <lineage>
        <taxon>Eukaryota</taxon>
        <taxon>Fungi</taxon>
        <taxon>Dikarya</taxon>
        <taxon>Ascomycota</taxon>
        <taxon>Taphrinomycotina</taxon>
        <taxon>Taphrinomycotina incertae sedis</taxon>
        <taxon>Saitoella</taxon>
    </lineage>
</organism>
<evidence type="ECO:0000259" key="13">
    <source>
        <dbReference type="Pfam" id="PF20259"/>
    </source>
</evidence>
<dbReference type="PANTHER" id="PTHR11933:SF5">
    <property type="entry name" value="MITOCHONDRIAL TRNA-SPECIFIC 2-THIOURIDYLASE 1"/>
    <property type="match status" value="1"/>
</dbReference>
<evidence type="ECO:0000256" key="7">
    <source>
        <dbReference type="ARBA" id="ARBA00022741"/>
    </source>
</evidence>
<dbReference type="GO" id="GO:0000049">
    <property type="term" value="F:tRNA binding"/>
    <property type="evidence" value="ECO:0007669"/>
    <property type="project" value="UniProtKB-KW"/>
</dbReference>
<evidence type="ECO:0000256" key="5">
    <source>
        <dbReference type="ARBA" id="ARBA00022679"/>
    </source>
</evidence>
<keyword evidence="6" id="KW-0819">tRNA processing</keyword>
<evidence type="ECO:0000256" key="10">
    <source>
        <dbReference type="ARBA" id="ARBA00023157"/>
    </source>
</evidence>
<dbReference type="PANTHER" id="PTHR11933">
    <property type="entry name" value="TRNA 5-METHYLAMINOMETHYL-2-THIOURIDYLATE -METHYLTRANSFERASE"/>
    <property type="match status" value="1"/>
</dbReference>
<proteinExistence type="inferred from homology"/>
<dbReference type="Pfam" id="PF20258">
    <property type="entry name" value="tRNA_Me_trans_C"/>
    <property type="match status" value="1"/>
</dbReference>
<evidence type="ECO:0000256" key="3">
    <source>
        <dbReference type="ARBA" id="ARBA00011953"/>
    </source>
</evidence>
<keyword evidence="10" id="KW-1015">Disulfide bond</keyword>
<comment type="catalytic activity">
    <reaction evidence="11">
        <text>5-taurinomethyluridine(34) in tRNA + S-sulfanyl-L-cysteinyl-[protein] + AH2 + ATP = 5-taurinomethyl-2-thiouridine(34) in tRNA + L-cysteinyl-[protein] + A + AMP + diphosphate + H(+)</text>
        <dbReference type="Rhea" id="RHEA:47040"/>
        <dbReference type="Rhea" id="RHEA-COMP:10131"/>
        <dbReference type="Rhea" id="RHEA-COMP:11726"/>
        <dbReference type="Rhea" id="RHEA-COMP:11732"/>
        <dbReference type="Rhea" id="RHEA-COMP:11733"/>
        <dbReference type="ChEBI" id="CHEBI:13193"/>
        <dbReference type="ChEBI" id="CHEBI:15378"/>
        <dbReference type="ChEBI" id="CHEBI:17499"/>
        <dbReference type="ChEBI" id="CHEBI:29950"/>
        <dbReference type="ChEBI" id="CHEBI:30616"/>
        <dbReference type="ChEBI" id="CHEBI:33019"/>
        <dbReference type="ChEBI" id="CHEBI:61963"/>
        <dbReference type="ChEBI" id="CHEBI:87171"/>
        <dbReference type="ChEBI" id="CHEBI:87172"/>
        <dbReference type="ChEBI" id="CHEBI:456215"/>
        <dbReference type="EC" id="2.8.1.14"/>
    </reaction>
</comment>
<dbReference type="InterPro" id="IPR014729">
    <property type="entry name" value="Rossmann-like_a/b/a_fold"/>
</dbReference>
<dbReference type="InterPro" id="IPR004506">
    <property type="entry name" value="MnmA-like"/>
</dbReference>
<dbReference type="Gene3D" id="2.30.30.280">
    <property type="entry name" value="Adenine nucleotide alpha hydrolases-like domains"/>
    <property type="match status" value="1"/>
</dbReference>
<dbReference type="Gene3D" id="2.40.30.10">
    <property type="entry name" value="Translation factors"/>
    <property type="match status" value="1"/>
</dbReference>
<keyword evidence="15" id="KW-1185">Reference proteome</keyword>
<dbReference type="Pfam" id="PF03054">
    <property type="entry name" value="tRNA_Me_trans"/>
    <property type="match status" value="1"/>
</dbReference>
<name>A0A0E9NJ26_SAICN</name>
<protein>
    <recommendedName>
        <fullName evidence="3">tRNA-5-taurinomethyluridine 2-sulfurtransferase</fullName>
        <ecNumber evidence="3">2.8.1.14</ecNumber>
    </recommendedName>
</protein>
<reference evidence="14 15" key="1">
    <citation type="journal article" date="2011" name="J. Gen. Appl. Microbiol.">
        <title>Draft genome sequencing of the enigmatic yeast Saitoella complicata.</title>
        <authorList>
            <person name="Nishida H."/>
            <person name="Hamamoto M."/>
            <person name="Sugiyama J."/>
        </authorList>
    </citation>
    <scope>NUCLEOTIDE SEQUENCE [LARGE SCALE GENOMIC DNA]</scope>
    <source>
        <strain evidence="14 15">NRRL Y-17804</strain>
    </source>
</reference>
<evidence type="ECO:0000256" key="1">
    <source>
        <dbReference type="ARBA" id="ARBA00003986"/>
    </source>
</evidence>
<dbReference type="SUPFAM" id="SSF52402">
    <property type="entry name" value="Adenine nucleotide alpha hydrolases-like"/>
    <property type="match status" value="1"/>
</dbReference>
<dbReference type="GO" id="GO:0005524">
    <property type="term" value="F:ATP binding"/>
    <property type="evidence" value="ECO:0007669"/>
    <property type="project" value="UniProtKB-KW"/>
</dbReference>
<evidence type="ECO:0000256" key="9">
    <source>
        <dbReference type="ARBA" id="ARBA00022884"/>
    </source>
</evidence>
<sequence>MRLSLCWPRLSTLPIRRSVLGCRAYSSSATPAESSKEAVETLEKRVAYVDHAPRRGDTIYVAMSGGVDSSLAASLYKQAGHDVMGIFMRNWTTDDDPSRTAQGCPQERDWHDVQEVCAHLRIPCRRVDLSKDYWLDVFEPALEGYRVGKTPNPDVWCNREIKFGKFFDHVAQLAAAEGPLGPNQKWWLATGHYARAAHRLELTTSFASLDPPKESVLMRSKGDKKDQTYYLSQIPQRALRHALFPLSAYPKSHVRRLALSHGLPNAQKPDSQGLCFVEPSNHGKHFRDFLSQYLEPNPGPIKTDSGVVVGTHQGLWHATVGEGSGVSTPQMTPSFRGRWFVLKKDQEKNEITIVNGTHHPLLYHRSLIAHNFKWITEAERVPLLGKEIALEAQIKHGPYAQECGIQVLSDGPEGSVVRILFRNRQRGITPGQHVAVWRGNICLGGGAIKYAEEDETHTSYRGD</sequence>
<gene>
    <name evidence="14" type="ORF">G7K_3961-t1</name>
</gene>
<dbReference type="CDD" id="cd01998">
    <property type="entry name" value="MnmA_TRMU-like"/>
    <property type="match status" value="1"/>
</dbReference>
<dbReference type="EMBL" id="BACD03000026">
    <property type="protein sequence ID" value="GAO49823.1"/>
    <property type="molecule type" value="Genomic_DNA"/>
</dbReference>